<evidence type="ECO:0000313" key="1">
    <source>
        <dbReference type="EMBL" id="MBH0238053.1"/>
    </source>
</evidence>
<dbReference type="Gene3D" id="3.40.50.12370">
    <property type="match status" value="1"/>
</dbReference>
<gene>
    <name evidence="1" type="ORF">I5731_09495</name>
</gene>
<dbReference type="PRINTS" id="PR01438">
    <property type="entry name" value="UNVRSLSTRESS"/>
</dbReference>
<dbReference type="SUPFAM" id="SSF52402">
    <property type="entry name" value="Adenine nucleotide alpha hydrolases-like"/>
    <property type="match status" value="2"/>
</dbReference>
<accession>A0A931I2E7</accession>
<name>A0A931I2E7_9HYPH</name>
<evidence type="ECO:0000313" key="2">
    <source>
        <dbReference type="Proteomes" id="UP000631694"/>
    </source>
</evidence>
<dbReference type="EMBL" id="JADZLT010000049">
    <property type="protein sequence ID" value="MBH0238053.1"/>
    <property type="molecule type" value="Genomic_DNA"/>
</dbReference>
<organism evidence="1 2">
    <name type="scientific">Methylobrevis albus</name>
    <dbReference type="NCBI Taxonomy" id="2793297"/>
    <lineage>
        <taxon>Bacteria</taxon>
        <taxon>Pseudomonadati</taxon>
        <taxon>Pseudomonadota</taxon>
        <taxon>Alphaproteobacteria</taxon>
        <taxon>Hyphomicrobiales</taxon>
        <taxon>Pleomorphomonadaceae</taxon>
        <taxon>Methylobrevis</taxon>
    </lineage>
</organism>
<dbReference type="Proteomes" id="UP000631694">
    <property type="component" value="Unassembled WGS sequence"/>
</dbReference>
<dbReference type="AlphaFoldDB" id="A0A931I2E7"/>
<protein>
    <submittedName>
        <fullName evidence="1">Universal stress protein</fullName>
    </submittedName>
</protein>
<sequence length="272" mass="29003">MRNILVPVEQSGAMTSVLTAAWRLAGRFGGHLEGAALLPRFADLVVSDIPIDTVRYDDGNDAEAEVAARNLFEEFVAARMRDEPDLPPPRIGWAGRLDDGDVGAFARLFDVTVVGRPGSRSGEPRRATLEAVLFESGRPILIAPPKPVETIGETVLIAWNRATETARTVALAKPLLRRASKIFVLGLPGTTPGPDAEQMAEALRRDDLAAEAIAPSDTTLANGPAILAECAARGVDLLVKGGYTQSRLRQLIFGGATSHILANAELPVFMAH</sequence>
<proteinExistence type="predicted"/>
<reference evidence="1" key="1">
    <citation type="submission" date="2020-12" db="EMBL/GenBank/DDBJ databases">
        <title>Methylobrevis albus sp. nov., isolated from fresh water lack sediment.</title>
        <authorList>
            <person name="Zou Q."/>
        </authorList>
    </citation>
    <scope>NUCLEOTIDE SEQUENCE</scope>
    <source>
        <strain evidence="1">L22</strain>
    </source>
</reference>
<keyword evidence="2" id="KW-1185">Reference proteome</keyword>
<dbReference type="InterPro" id="IPR006015">
    <property type="entry name" value="Universal_stress_UspA"/>
</dbReference>
<comment type="caution">
    <text evidence="1">The sequence shown here is derived from an EMBL/GenBank/DDBJ whole genome shotgun (WGS) entry which is preliminary data.</text>
</comment>